<evidence type="ECO:0000313" key="2">
    <source>
        <dbReference type="Proteomes" id="UP000281112"/>
    </source>
</evidence>
<dbReference type="Gene3D" id="3.30.70.100">
    <property type="match status" value="1"/>
</dbReference>
<dbReference type="InterPro" id="IPR011008">
    <property type="entry name" value="Dimeric_a/b-barrel"/>
</dbReference>
<dbReference type="EMBL" id="RJVQ01000005">
    <property type="protein sequence ID" value="RQW62621.1"/>
    <property type="molecule type" value="Genomic_DNA"/>
</dbReference>
<proteinExistence type="predicted"/>
<accession>A0A3N9TEG0</accession>
<keyword evidence="2" id="KW-1185">Reference proteome</keyword>
<evidence type="ECO:0000313" key="1">
    <source>
        <dbReference type="EMBL" id="RQW62621.1"/>
    </source>
</evidence>
<organism evidence="1 2">
    <name type="scientific">Vibrio viridaestus</name>
    <dbReference type="NCBI Taxonomy" id="2487322"/>
    <lineage>
        <taxon>Bacteria</taxon>
        <taxon>Pseudomonadati</taxon>
        <taxon>Pseudomonadota</taxon>
        <taxon>Gammaproteobacteria</taxon>
        <taxon>Vibrionales</taxon>
        <taxon>Vibrionaceae</taxon>
        <taxon>Vibrio</taxon>
    </lineage>
</organism>
<dbReference type="SUPFAM" id="SSF54909">
    <property type="entry name" value="Dimeric alpha+beta barrel"/>
    <property type="match status" value="1"/>
</dbReference>
<dbReference type="Proteomes" id="UP000281112">
    <property type="component" value="Unassembled WGS sequence"/>
</dbReference>
<protein>
    <submittedName>
        <fullName evidence="1">Antibiotic biosynthesis monooxygenase</fullName>
    </submittedName>
</protein>
<gene>
    <name evidence="1" type="ORF">EES38_12920</name>
</gene>
<dbReference type="RefSeq" id="WP_124937615.1">
    <property type="nucleotide sequence ID" value="NZ_RJVQ01000005.1"/>
</dbReference>
<name>A0A3N9TEG0_9VIBR</name>
<sequence>MFIALYEFKIKPGSADVFRSAWLEVTKAIYQHCRSYGSRLHFSQEPDTLVGYAQWPSKAQWEKVHQIDDPTYHDARAKMLDCLIESKTVYELDVCDDYLQPSTC</sequence>
<keyword evidence="1" id="KW-0503">Monooxygenase</keyword>
<keyword evidence="1" id="KW-0560">Oxidoreductase</keyword>
<dbReference type="GO" id="GO:0004497">
    <property type="term" value="F:monooxygenase activity"/>
    <property type="evidence" value="ECO:0007669"/>
    <property type="project" value="UniProtKB-KW"/>
</dbReference>
<dbReference type="AlphaFoldDB" id="A0A3N9TEG0"/>
<reference evidence="1 2" key="1">
    <citation type="submission" date="2018-11" db="EMBL/GenBank/DDBJ databases">
        <title>Vibrio LJC006 sp. nov., isolated from seawater during the bloom of the enteromorpha.</title>
        <authorList>
            <person name="Liang J."/>
        </authorList>
    </citation>
    <scope>NUCLEOTIDE SEQUENCE [LARGE SCALE GENOMIC DNA]</scope>
    <source>
        <strain evidence="1 2">LJC006</strain>
    </source>
</reference>
<dbReference type="OrthoDB" id="6105906at2"/>
<comment type="caution">
    <text evidence="1">The sequence shown here is derived from an EMBL/GenBank/DDBJ whole genome shotgun (WGS) entry which is preliminary data.</text>
</comment>